<keyword evidence="1" id="KW-0472">Membrane</keyword>
<keyword evidence="1" id="KW-1133">Transmembrane helix</keyword>
<sequence>MLSSRSVLPRRLNLIWYYIFLPYGLSLSSGHHHPKYPRVKKFMYFFLLIFQVISNFLLFYLSMTHKILTEIEIFNVLALSIITISGFASNMVLHNQQKNVSLLLQKLVTSLQKSKSSLFNIWRRLITYLVLFTLHMLIYLIIHTLEFYQHNELSFLTNNRNKTAILDENLTKDHVKILVYIGSMQWYILCYVFIGIATILCIYSCQLSARNFELLTRTIEHSINSNIALNNQYLKKIILKYEAHCIDTEQISRLFSPLILIWTAVGVAVVAYSINTFLITSQLSIQAAMFVLRECFLLFLLYTHANDINLKASATALLISTLPVEDNTEETVAGNISNIKASAWQLLFTTRLQNRRIGINVSNLYIIKSM</sequence>
<protein>
    <recommendedName>
        <fullName evidence="4">Gustatory receptor</fullName>
    </recommendedName>
</protein>
<proteinExistence type="predicted"/>
<feature type="transmembrane region" description="Helical" evidence="1">
    <location>
        <begin position="186"/>
        <end position="205"/>
    </location>
</feature>
<name>T1JN83_STRMM</name>
<keyword evidence="1" id="KW-0812">Transmembrane</keyword>
<feature type="transmembrane region" description="Helical" evidence="1">
    <location>
        <begin position="42"/>
        <end position="61"/>
    </location>
</feature>
<evidence type="ECO:0000313" key="3">
    <source>
        <dbReference type="Proteomes" id="UP000014500"/>
    </source>
</evidence>
<dbReference type="EnsemblMetazoa" id="SMAR015312-RA">
    <property type="protein sequence ID" value="SMAR015312-PA"/>
    <property type="gene ID" value="SMAR015312"/>
</dbReference>
<dbReference type="Proteomes" id="UP000014500">
    <property type="component" value="Unassembled WGS sequence"/>
</dbReference>
<dbReference type="EMBL" id="AFFK01014481">
    <property type="status" value="NOT_ANNOTATED_CDS"/>
    <property type="molecule type" value="Genomic_DNA"/>
</dbReference>
<reference evidence="3" key="1">
    <citation type="submission" date="2011-05" db="EMBL/GenBank/DDBJ databases">
        <authorList>
            <person name="Richards S.R."/>
            <person name="Qu J."/>
            <person name="Jiang H."/>
            <person name="Jhangiani S.N."/>
            <person name="Agravi P."/>
            <person name="Goodspeed R."/>
            <person name="Gross S."/>
            <person name="Mandapat C."/>
            <person name="Jackson L."/>
            <person name="Mathew T."/>
            <person name="Pu L."/>
            <person name="Thornton R."/>
            <person name="Saada N."/>
            <person name="Wilczek-Boney K.B."/>
            <person name="Lee S."/>
            <person name="Kovar C."/>
            <person name="Wu Y."/>
            <person name="Scherer S.E."/>
            <person name="Worley K.C."/>
            <person name="Muzny D.M."/>
            <person name="Gibbs R."/>
        </authorList>
    </citation>
    <scope>NUCLEOTIDE SEQUENCE</scope>
    <source>
        <strain evidence="3">Brora</strain>
    </source>
</reference>
<reference evidence="2" key="2">
    <citation type="submission" date="2015-02" db="UniProtKB">
        <authorList>
            <consortium name="EnsemblMetazoa"/>
        </authorList>
    </citation>
    <scope>IDENTIFICATION</scope>
</reference>
<keyword evidence="3" id="KW-1185">Reference proteome</keyword>
<evidence type="ECO:0000256" key="1">
    <source>
        <dbReference type="SAM" id="Phobius"/>
    </source>
</evidence>
<feature type="transmembrane region" description="Helical" evidence="1">
    <location>
        <begin position="12"/>
        <end position="30"/>
    </location>
</feature>
<accession>T1JN83</accession>
<evidence type="ECO:0000313" key="2">
    <source>
        <dbReference type="EnsemblMetazoa" id="SMAR015312-PA"/>
    </source>
</evidence>
<feature type="transmembrane region" description="Helical" evidence="1">
    <location>
        <begin position="125"/>
        <end position="145"/>
    </location>
</feature>
<feature type="transmembrane region" description="Helical" evidence="1">
    <location>
        <begin position="73"/>
        <end position="93"/>
    </location>
</feature>
<dbReference type="HOGENOM" id="CLU_714386_0_0_1"/>
<dbReference type="PhylomeDB" id="T1JN83"/>
<evidence type="ECO:0008006" key="4">
    <source>
        <dbReference type="Google" id="ProtNLM"/>
    </source>
</evidence>
<feature type="transmembrane region" description="Helical" evidence="1">
    <location>
        <begin position="258"/>
        <end position="279"/>
    </location>
</feature>
<organism evidence="2 3">
    <name type="scientific">Strigamia maritima</name>
    <name type="common">European centipede</name>
    <name type="synonym">Geophilus maritimus</name>
    <dbReference type="NCBI Taxonomy" id="126957"/>
    <lineage>
        <taxon>Eukaryota</taxon>
        <taxon>Metazoa</taxon>
        <taxon>Ecdysozoa</taxon>
        <taxon>Arthropoda</taxon>
        <taxon>Myriapoda</taxon>
        <taxon>Chilopoda</taxon>
        <taxon>Pleurostigmophora</taxon>
        <taxon>Geophilomorpha</taxon>
        <taxon>Linotaeniidae</taxon>
        <taxon>Strigamia</taxon>
    </lineage>
</organism>
<dbReference type="AlphaFoldDB" id="T1JN83"/>